<gene>
    <name evidence="2" type="ORF">LTRI10_LOCUS20512</name>
</gene>
<evidence type="ECO:0000256" key="1">
    <source>
        <dbReference type="RuleBase" id="RU365010"/>
    </source>
</evidence>
<dbReference type="EMBL" id="OZ034816">
    <property type="protein sequence ID" value="CAL1378964.1"/>
    <property type="molecule type" value="Genomic_DNA"/>
</dbReference>
<dbReference type="SUPFAM" id="SSF54648">
    <property type="entry name" value="DLC"/>
    <property type="match status" value="1"/>
</dbReference>
<dbReference type="Gene3D" id="3.30.740.10">
    <property type="entry name" value="Protein Inhibitor Of Neuronal Nitric Oxide Synthase"/>
    <property type="match status" value="1"/>
</dbReference>
<organism evidence="2 3">
    <name type="scientific">Linum trigynum</name>
    <dbReference type="NCBI Taxonomy" id="586398"/>
    <lineage>
        <taxon>Eukaryota</taxon>
        <taxon>Viridiplantae</taxon>
        <taxon>Streptophyta</taxon>
        <taxon>Embryophyta</taxon>
        <taxon>Tracheophyta</taxon>
        <taxon>Spermatophyta</taxon>
        <taxon>Magnoliopsida</taxon>
        <taxon>eudicotyledons</taxon>
        <taxon>Gunneridae</taxon>
        <taxon>Pentapetalae</taxon>
        <taxon>rosids</taxon>
        <taxon>fabids</taxon>
        <taxon>Malpighiales</taxon>
        <taxon>Linaceae</taxon>
        <taxon>Linum</taxon>
    </lineage>
</organism>
<dbReference type="Pfam" id="PF01221">
    <property type="entry name" value="Dynein_light"/>
    <property type="match status" value="1"/>
</dbReference>
<dbReference type="InterPro" id="IPR037177">
    <property type="entry name" value="DLC_sf"/>
</dbReference>
<dbReference type="SMART" id="SM01375">
    <property type="entry name" value="Dynein_light"/>
    <property type="match status" value="1"/>
</dbReference>
<sequence length="114" mass="13087">MPEEMQGRVLELPYQAHEVSDGHSIAHYIKQKFDEDCGGAWHCVVGKEFGSCITRLCGTFIFFGVEMMEFLIFKDGNDISLTKEEAAATARLLQKDQRLIIDLYKYLILYANKF</sequence>
<dbReference type="GO" id="GO:0045505">
    <property type="term" value="F:dynein intermediate chain binding"/>
    <property type="evidence" value="ECO:0007669"/>
    <property type="project" value="TreeGrafter"/>
</dbReference>
<dbReference type="PANTHER" id="PTHR11886">
    <property type="entry name" value="DYNEIN LIGHT CHAIN"/>
    <property type="match status" value="1"/>
</dbReference>
<proteinExistence type="inferred from homology"/>
<keyword evidence="1" id="KW-0505">Motor protein</keyword>
<reference evidence="2 3" key="1">
    <citation type="submission" date="2024-04" db="EMBL/GenBank/DDBJ databases">
        <authorList>
            <person name="Fracassetti M."/>
        </authorList>
    </citation>
    <scope>NUCLEOTIDE SEQUENCE [LARGE SCALE GENOMIC DNA]</scope>
</reference>
<dbReference type="Proteomes" id="UP001497516">
    <property type="component" value="Chromosome 3"/>
</dbReference>
<evidence type="ECO:0000313" key="2">
    <source>
        <dbReference type="EMBL" id="CAL1378964.1"/>
    </source>
</evidence>
<dbReference type="GO" id="GO:0005874">
    <property type="term" value="C:microtubule"/>
    <property type="evidence" value="ECO:0007669"/>
    <property type="project" value="UniProtKB-KW"/>
</dbReference>
<keyword evidence="1" id="KW-0963">Cytoplasm</keyword>
<keyword evidence="1" id="KW-0206">Cytoskeleton</keyword>
<keyword evidence="1" id="KW-0243">Dynein</keyword>
<dbReference type="GO" id="GO:0005868">
    <property type="term" value="C:cytoplasmic dynein complex"/>
    <property type="evidence" value="ECO:0007669"/>
    <property type="project" value="TreeGrafter"/>
</dbReference>
<comment type="similarity">
    <text evidence="1">Belongs to the dynein light chain family.</text>
</comment>
<protein>
    <recommendedName>
        <fullName evidence="1">Dynein light chain</fullName>
    </recommendedName>
</protein>
<evidence type="ECO:0000313" key="3">
    <source>
        <dbReference type="Proteomes" id="UP001497516"/>
    </source>
</evidence>
<name>A0AAV2DZ88_9ROSI</name>
<accession>A0AAV2DZ88</accession>
<keyword evidence="1" id="KW-0493">Microtubule</keyword>
<dbReference type="InterPro" id="IPR001372">
    <property type="entry name" value="Dynein_light_chain_typ-1/2"/>
</dbReference>
<dbReference type="AlphaFoldDB" id="A0AAV2DZ88"/>
<dbReference type="GO" id="GO:0007017">
    <property type="term" value="P:microtubule-based process"/>
    <property type="evidence" value="ECO:0007669"/>
    <property type="project" value="InterPro"/>
</dbReference>
<keyword evidence="3" id="KW-1185">Reference proteome</keyword>
<comment type="subcellular location">
    <subcellularLocation>
        <location evidence="1">Cytoplasm</location>
        <location evidence="1">Cytoskeleton</location>
    </subcellularLocation>
</comment>
<dbReference type="PANTHER" id="PTHR11886:SF85">
    <property type="entry name" value="DYNEIN LIGHT CHAIN"/>
    <property type="match status" value="1"/>
</dbReference>